<feature type="domain" description="ABC transporter" evidence="10">
    <location>
        <begin position="5"/>
        <end position="243"/>
    </location>
</feature>
<dbReference type="GO" id="GO:0005886">
    <property type="term" value="C:plasma membrane"/>
    <property type="evidence" value="ECO:0007669"/>
    <property type="project" value="UniProtKB-SubCell"/>
</dbReference>
<evidence type="ECO:0000256" key="4">
    <source>
        <dbReference type="ARBA" id="ARBA00022496"/>
    </source>
</evidence>
<dbReference type="Pfam" id="PF00005">
    <property type="entry name" value="ABC_tran"/>
    <property type="match status" value="1"/>
</dbReference>
<keyword evidence="6 11" id="KW-0067">ATP-binding</keyword>
<keyword evidence="5" id="KW-0547">Nucleotide-binding</keyword>
<keyword evidence="9" id="KW-0472">Membrane</keyword>
<dbReference type="SMART" id="SM00382">
    <property type="entry name" value="AAA"/>
    <property type="match status" value="1"/>
</dbReference>
<comment type="caution">
    <text evidence="11">The sequence shown here is derived from an EMBL/GenBank/DDBJ whole genome shotgun (WGS) entry which is preliminary data.</text>
</comment>
<evidence type="ECO:0000256" key="3">
    <source>
        <dbReference type="ARBA" id="ARBA00022475"/>
    </source>
</evidence>
<dbReference type="InterPro" id="IPR003593">
    <property type="entry name" value="AAA+_ATPase"/>
</dbReference>
<evidence type="ECO:0000256" key="8">
    <source>
        <dbReference type="ARBA" id="ARBA00023065"/>
    </source>
</evidence>
<reference evidence="11 12" key="1">
    <citation type="submission" date="2017-09" db="EMBL/GenBank/DDBJ databases">
        <title>Bacterial strain isolated from the female urinary microbiota.</title>
        <authorList>
            <person name="Thomas-White K."/>
            <person name="Kumar N."/>
            <person name="Forster S."/>
            <person name="Putonti C."/>
            <person name="Lawley T."/>
            <person name="Wolfe A.J."/>
        </authorList>
    </citation>
    <scope>NUCLEOTIDE SEQUENCE [LARGE SCALE GENOMIC DNA]</scope>
    <source>
        <strain evidence="11 12">UMB0186</strain>
    </source>
</reference>
<gene>
    <name evidence="11" type="ORF">CJ218_03085</name>
</gene>
<dbReference type="InterPro" id="IPR003439">
    <property type="entry name" value="ABC_transporter-like_ATP-bd"/>
</dbReference>
<dbReference type="InterPro" id="IPR051535">
    <property type="entry name" value="Siderophore_ABC-ATPase"/>
</dbReference>
<dbReference type="FunFam" id="3.40.50.300:FF:000134">
    <property type="entry name" value="Iron-enterobactin ABC transporter ATP-binding protein"/>
    <property type="match status" value="1"/>
</dbReference>
<keyword evidence="3" id="KW-1003">Cell membrane</keyword>
<evidence type="ECO:0000259" key="10">
    <source>
        <dbReference type="PROSITE" id="PS50893"/>
    </source>
</evidence>
<evidence type="ECO:0000256" key="1">
    <source>
        <dbReference type="ARBA" id="ARBA00004202"/>
    </source>
</evidence>
<dbReference type="PANTHER" id="PTHR42771">
    <property type="entry name" value="IRON(3+)-HYDROXAMATE IMPORT ATP-BINDING PROTEIN FHUC"/>
    <property type="match status" value="1"/>
</dbReference>
<dbReference type="GO" id="GO:0006826">
    <property type="term" value="P:iron ion transport"/>
    <property type="evidence" value="ECO:0007669"/>
    <property type="project" value="UniProtKB-KW"/>
</dbReference>
<proteinExistence type="predicted"/>
<evidence type="ECO:0000256" key="6">
    <source>
        <dbReference type="ARBA" id="ARBA00022840"/>
    </source>
</evidence>
<evidence type="ECO:0000256" key="9">
    <source>
        <dbReference type="ARBA" id="ARBA00023136"/>
    </source>
</evidence>
<evidence type="ECO:0000256" key="2">
    <source>
        <dbReference type="ARBA" id="ARBA00022448"/>
    </source>
</evidence>
<dbReference type="CDD" id="cd03214">
    <property type="entry name" value="ABC_Iron-Siderophores_B12_Hemin"/>
    <property type="match status" value="1"/>
</dbReference>
<keyword evidence="7" id="KW-0408">Iron</keyword>
<protein>
    <submittedName>
        <fullName evidence="11">Iron ABC transporter ATP-binding protein</fullName>
    </submittedName>
</protein>
<organism evidence="11 12">
    <name type="scientific">Gemella sanguinis</name>
    <dbReference type="NCBI Taxonomy" id="84135"/>
    <lineage>
        <taxon>Bacteria</taxon>
        <taxon>Bacillati</taxon>
        <taxon>Bacillota</taxon>
        <taxon>Bacilli</taxon>
        <taxon>Bacillales</taxon>
        <taxon>Gemellaceae</taxon>
        <taxon>Gemella</taxon>
    </lineage>
</organism>
<dbReference type="GO" id="GO:0005524">
    <property type="term" value="F:ATP binding"/>
    <property type="evidence" value="ECO:0007669"/>
    <property type="project" value="UniProtKB-KW"/>
</dbReference>
<dbReference type="GO" id="GO:0016887">
    <property type="term" value="F:ATP hydrolysis activity"/>
    <property type="evidence" value="ECO:0007669"/>
    <property type="project" value="InterPro"/>
</dbReference>
<sequence>MTNIIEIKNLSFSYNKDNIIFNNLSLNIKKGKITTILGKNGCGKSTLIKLLAKNLNYDSGSIKLENKELSNYNLRELASKLSIVYQKNETPKEITVNDMVSFARLPYQNIFFYKKSKEDIEKVNFALKHTNLTEYKEKYVSELSGGQLQRVYIAMCLAQSTDIIILDEPTTFLDIKYQKSIMKLIKHLNNTLGITIIMVLHDINQALTYSDYIVGLLNGEVVKNDSVDKFYDEKLLNKLYDADIKIEDKKIISW</sequence>
<evidence type="ECO:0000313" key="12">
    <source>
        <dbReference type="Proteomes" id="UP000235670"/>
    </source>
</evidence>
<dbReference type="Proteomes" id="UP000235670">
    <property type="component" value="Unassembled WGS sequence"/>
</dbReference>
<evidence type="ECO:0000256" key="7">
    <source>
        <dbReference type="ARBA" id="ARBA00023004"/>
    </source>
</evidence>
<comment type="subcellular location">
    <subcellularLocation>
        <location evidence="1">Cell membrane</location>
        <topology evidence="1">Peripheral membrane protein</topology>
    </subcellularLocation>
</comment>
<name>A0A2N6SG28_9BACL</name>
<dbReference type="EMBL" id="PNGT01000002">
    <property type="protein sequence ID" value="PMC52894.1"/>
    <property type="molecule type" value="Genomic_DNA"/>
</dbReference>
<dbReference type="STRING" id="84135.GCA_001052115_00132"/>
<dbReference type="PROSITE" id="PS50893">
    <property type="entry name" value="ABC_TRANSPORTER_2"/>
    <property type="match status" value="1"/>
</dbReference>
<keyword evidence="4" id="KW-0410">Iron transport</keyword>
<dbReference type="Gene3D" id="3.40.50.300">
    <property type="entry name" value="P-loop containing nucleotide triphosphate hydrolases"/>
    <property type="match status" value="1"/>
</dbReference>
<accession>A0A2N6SG28</accession>
<dbReference type="AlphaFoldDB" id="A0A2N6SG28"/>
<keyword evidence="8" id="KW-0406">Ion transport</keyword>
<evidence type="ECO:0000313" key="11">
    <source>
        <dbReference type="EMBL" id="PMC52894.1"/>
    </source>
</evidence>
<dbReference type="SUPFAM" id="SSF52540">
    <property type="entry name" value="P-loop containing nucleoside triphosphate hydrolases"/>
    <property type="match status" value="1"/>
</dbReference>
<dbReference type="RefSeq" id="WP_102189576.1">
    <property type="nucleotide sequence ID" value="NZ_PNGT01000002.1"/>
</dbReference>
<keyword evidence="2" id="KW-0813">Transport</keyword>
<dbReference type="OrthoDB" id="9787851at2"/>
<evidence type="ECO:0000256" key="5">
    <source>
        <dbReference type="ARBA" id="ARBA00022741"/>
    </source>
</evidence>
<dbReference type="InterPro" id="IPR027417">
    <property type="entry name" value="P-loop_NTPase"/>
</dbReference>
<dbReference type="PANTHER" id="PTHR42771:SF10">
    <property type="entry name" value="FERRICHROME TRANSPORT ATP-BINDING PROTEIN FHUC"/>
    <property type="match status" value="1"/>
</dbReference>